<accession>A0A392R6W5</accession>
<reference evidence="1 2" key="1">
    <citation type="journal article" date="2018" name="Front. Plant Sci.">
        <title>Red Clover (Trifolium pratense) and Zigzag Clover (T. medium) - A Picture of Genomic Similarities and Differences.</title>
        <authorList>
            <person name="Dluhosova J."/>
            <person name="Istvanek J."/>
            <person name="Nedelnik J."/>
            <person name="Repkova J."/>
        </authorList>
    </citation>
    <scope>NUCLEOTIDE SEQUENCE [LARGE SCALE GENOMIC DNA]</scope>
    <source>
        <strain evidence="2">cv. 10/8</strain>
        <tissue evidence="1">Leaf</tissue>
    </source>
</reference>
<dbReference type="EMBL" id="LXQA010188417">
    <property type="protein sequence ID" value="MCI31606.1"/>
    <property type="molecule type" value="Genomic_DNA"/>
</dbReference>
<proteinExistence type="predicted"/>
<organism evidence="1 2">
    <name type="scientific">Trifolium medium</name>
    <dbReference type="NCBI Taxonomy" id="97028"/>
    <lineage>
        <taxon>Eukaryota</taxon>
        <taxon>Viridiplantae</taxon>
        <taxon>Streptophyta</taxon>
        <taxon>Embryophyta</taxon>
        <taxon>Tracheophyta</taxon>
        <taxon>Spermatophyta</taxon>
        <taxon>Magnoliopsida</taxon>
        <taxon>eudicotyledons</taxon>
        <taxon>Gunneridae</taxon>
        <taxon>Pentapetalae</taxon>
        <taxon>rosids</taxon>
        <taxon>fabids</taxon>
        <taxon>Fabales</taxon>
        <taxon>Fabaceae</taxon>
        <taxon>Papilionoideae</taxon>
        <taxon>50 kb inversion clade</taxon>
        <taxon>NPAAA clade</taxon>
        <taxon>Hologalegina</taxon>
        <taxon>IRL clade</taxon>
        <taxon>Trifolieae</taxon>
        <taxon>Trifolium</taxon>
    </lineage>
</organism>
<comment type="caution">
    <text evidence="1">The sequence shown here is derived from an EMBL/GenBank/DDBJ whole genome shotgun (WGS) entry which is preliminary data.</text>
</comment>
<evidence type="ECO:0000313" key="2">
    <source>
        <dbReference type="Proteomes" id="UP000265520"/>
    </source>
</evidence>
<name>A0A392R6W5_9FABA</name>
<feature type="non-terminal residue" evidence="1">
    <location>
        <position position="1"/>
    </location>
</feature>
<evidence type="ECO:0000313" key="1">
    <source>
        <dbReference type="EMBL" id="MCI31606.1"/>
    </source>
</evidence>
<dbReference type="Proteomes" id="UP000265520">
    <property type="component" value="Unassembled WGS sequence"/>
</dbReference>
<keyword evidence="2" id="KW-1185">Reference proteome</keyword>
<protein>
    <submittedName>
        <fullName evidence="1">Uncharacterized protein</fullName>
    </submittedName>
</protein>
<dbReference type="AlphaFoldDB" id="A0A392R6W5"/>
<sequence>EERVRDKRVKEIAKPFAVVAAATGFSGKSDVDLKFENPSRKREKSGGGRSFFSEGEWRRCRRGVERAER</sequence>